<evidence type="ECO:0000256" key="4">
    <source>
        <dbReference type="ARBA" id="ARBA00023110"/>
    </source>
</evidence>
<comment type="catalytic activity">
    <reaction evidence="1">
        <text>[protein]-peptidylproline (omega=180) = [protein]-peptidylproline (omega=0)</text>
        <dbReference type="Rhea" id="RHEA:16237"/>
        <dbReference type="Rhea" id="RHEA-COMP:10747"/>
        <dbReference type="Rhea" id="RHEA-COMP:10748"/>
        <dbReference type="ChEBI" id="CHEBI:83833"/>
        <dbReference type="ChEBI" id="CHEBI:83834"/>
        <dbReference type="EC" id="5.2.1.8"/>
    </reaction>
</comment>
<dbReference type="Gene3D" id="1.10.4030.10">
    <property type="entry name" value="Porin chaperone SurA, peptide-binding domain"/>
    <property type="match status" value="1"/>
</dbReference>
<feature type="domain" description="PpiC" evidence="8">
    <location>
        <begin position="153"/>
        <end position="243"/>
    </location>
</feature>
<dbReference type="SUPFAM" id="SSF109998">
    <property type="entry name" value="Triger factor/SurA peptide-binding domain-like"/>
    <property type="match status" value="1"/>
</dbReference>
<evidence type="ECO:0000256" key="1">
    <source>
        <dbReference type="ARBA" id="ARBA00000971"/>
    </source>
</evidence>
<dbReference type="EMBL" id="PGVA01000024">
    <property type="protein sequence ID" value="PLR83039.1"/>
    <property type="molecule type" value="Genomic_DNA"/>
</dbReference>
<evidence type="ECO:0000259" key="8">
    <source>
        <dbReference type="PROSITE" id="PS50198"/>
    </source>
</evidence>
<dbReference type="InterPro" id="IPR046357">
    <property type="entry name" value="PPIase_dom_sf"/>
</dbReference>
<gene>
    <name evidence="9" type="ORF">CU635_09975</name>
    <name evidence="10" type="ORF">CVD25_11220</name>
</gene>
<dbReference type="Proteomes" id="UP000234951">
    <property type="component" value="Unassembled WGS sequence"/>
</dbReference>
<name>A0A2N5GMF1_9BACI</name>
<dbReference type="InterPro" id="IPR050245">
    <property type="entry name" value="PrsA_foldase"/>
</dbReference>
<protein>
    <recommendedName>
        <fullName evidence="2">peptidylprolyl isomerase</fullName>
        <ecNumber evidence="2">5.2.1.8</ecNumber>
    </recommendedName>
</protein>
<evidence type="ECO:0000256" key="3">
    <source>
        <dbReference type="ARBA" id="ARBA00022729"/>
    </source>
</evidence>
<keyword evidence="7" id="KW-1133">Transmembrane helix</keyword>
<dbReference type="PANTHER" id="PTHR47245">
    <property type="entry name" value="PEPTIDYLPROLYL ISOMERASE"/>
    <property type="match status" value="1"/>
</dbReference>
<feature type="transmembrane region" description="Helical" evidence="7">
    <location>
        <begin position="7"/>
        <end position="25"/>
    </location>
</feature>
<evidence type="ECO:0000256" key="7">
    <source>
        <dbReference type="SAM" id="Phobius"/>
    </source>
</evidence>
<keyword evidence="3" id="KW-0732">Signal</keyword>
<dbReference type="Pfam" id="PF13624">
    <property type="entry name" value="SurA_N_3"/>
    <property type="match status" value="1"/>
</dbReference>
<dbReference type="PROSITE" id="PS50198">
    <property type="entry name" value="PPIC_PPIASE_2"/>
    <property type="match status" value="1"/>
</dbReference>
<evidence type="ECO:0000313" key="11">
    <source>
        <dbReference type="Proteomes" id="UP000234951"/>
    </source>
</evidence>
<dbReference type="SUPFAM" id="SSF54534">
    <property type="entry name" value="FKBP-like"/>
    <property type="match status" value="1"/>
</dbReference>
<accession>A0A2N5GMF1</accession>
<dbReference type="Proteomes" id="UP000235114">
    <property type="component" value="Unassembled WGS sequence"/>
</dbReference>
<dbReference type="AlphaFoldDB" id="A0A2N5GMF1"/>
<keyword evidence="7" id="KW-0472">Membrane</keyword>
<comment type="caution">
    <text evidence="9">The sequence shown here is derived from an EMBL/GenBank/DDBJ whole genome shotgun (WGS) entry which is preliminary data.</text>
</comment>
<keyword evidence="4 6" id="KW-0697">Rotamase</keyword>
<evidence type="ECO:0000313" key="9">
    <source>
        <dbReference type="EMBL" id="PLR83039.1"/>
    </source>
</evidence>
<dbReference type="Pfam" id="PF13616">
    <property type="entry name" value="Rotamase_3"/>
    <property type="match status" value="1"/>
</dbReference>
<sequence length="294" mass="33461">MRNRKFYFILVAIIIASAAVITVAFSKNNDAVATVEGEPIKEAELNKMLVDLYGKQALDSLISNKIVALEAKKQKITVSDKEKEAELKTLMDSYGGKEAFNEQLKMSGISKASIEEEIDMYLLTRKLLKDKIAISEEEMQTYFDENKAQFAEEEQVKARHILVEDQKTAEEVKAKLNAGEDFVALAKEFSTDETNAESGGDLGYFARGDMVPEFEEAAFSLDVDAISEPVKTEHGFHLIQVLDKKAAKEASLEDHKEEIRDLLYDQKFQTEYPTWLEERKKEYKIENYLDDDKK</sequence>
<keyword evidence="12" id="KW-1185">Reference proteome</keyword>
<evidence type="ECO:0000256" key="5">
    <source>
        <dbReference type="ARBA" id="ARBA00023235"/>
    </source>
</evidence>
<dbReference type="EC" id="5.2.1.8" evidence="2"/>
<keyword evidence="5 6" id="KW-0413">Isomerase</keyword>
<dbReference type="GO" id="GO:0003755">
    <property type="term" value="F:peptidyl-prolyl cis-trans isomerase activity"/>
    <property type="evidence" value="ECO:0007669"/>
    <property type="project" value="UniProtKB-KW"/>
</dbReference>
<dbReference type="InterPro" id="IPR027304">
    <property type="entry name" value="Trigger_fact/SurA_dom_sf"/>
</dbReference>
<evidence type="ECO:0000313" key="10">
    <source>
        <dbReference type="EMBL" id="PLR97221.1"/>
    </source>
</evidence>
<evidence type="ECO:0000256" key="6">
    <source>
        <dbReference type="PROSITE-ProRule" id="PRU00278"/>
    </source>
</evidence>
<keyword evidence="7" id="KW-0812">Transmembrane</keyword>
<dbReference type="PANTHER" id="PTHR47245:SF1">
    <property type="entry name" value="FOLDASE PROTEIN PRSA"/>
    <property type="match status" value="1"/>
</dbReference>
<dbReference type="OrthoDB" id="14196at2"/>
<dbReference type="Gene3D" id="3.10.50.40">
    <property type="match status" value="1"/>
</dbReference>
<organism evidence="9 11">
    <name type="scientific">Bacillus canaveralius</name>
    <dbReference type="NCBI Taxonomy" id="1403243"/>
    <lineage>
        <taxon>Bacteria</taxon>
        <taxon>Bacillati</taxon>
        <taxon>Bacillota</taxon>
        <taxon>Bacilli</taxon>
        <taxon>Bacillales</taxon>
        <taxon>Bacillaceae</taxon>
        <taxon>Bacillus</taxon>
    </lineage>
</organism>
<reference evidence="9 11" key="1">
    <citation type="submission" date="2017-11" db="EMBL/GenBank/DDBJ databases">
        <title>Comparitive Functional Genomics of Dry Heat Resistant strains isolated from the Viking Spacecraft.</title>
        <authorList>
            <person name="Seuylemezian A."/>
            <person name="Cooper K."/>
            <person name="Vaishampayan P."/>
        </authorList>
    </citation>
    <scope>NUCLEOTIDE SEQUENCE [LARGE SCALE GENOMIC DNA]</scope>
    <source>
        <strain evidence="9 11">M4.6</strain>
    </source>
</reference>
<reference evidence="10 12" key="2">
    <citation type="submission" date="2017-12" db="EMBL/GenBank/DDBJ databases">
        <title>Comparative Functional Genomics of Dry Heat Resistant strains isolated from the Viking Spacecraft.</title>
        <authorList>
            <person name="Seuylemezian A."/>
            <person name="Cooper K."/>
            <person name="Vaishampayan P."/>
        </authorList>
    </citation>
    <scope>NUCLEOTIDE SEQUENCE [LARGE SCALE GENOMIC DNA]</scope>
    <source>
        <strain evidence="10 12">ATCC 29669</strain>
    </source>
</reference>
<evidence type="ECO:0000256" key="2">
    <source>
        <dbReference type="ARBA" id="ARBA00013194"/>
    </source>
</evidence>
<dbReference type="EMBL" id="PGVD01000028">
    <property type="protein sequence ID" value="PLR97221.1"/>
    <property type="molecule type" value="Genomic_DNA"/>
</dbReference>
<proteinExistence type="predicted"/>
<evidence type="ECO:0000313" key="12">
    <source>
        <dbReference type="Proteomes" id="UP000235114"/>
    </source>
</evidence>
<dbReference type="InterPro" id="IPR000297">
    <property type="entry name" value="PPIase_PpiC"/>
</dbReference>